<proteinExistence type="predicted"/>
<keyword evidence="2" id="KW-1185">Reference proteome</keyword>
<gene>
    <name evidence="1" type="ORF">AWB83_05933</name>
</gene>
<sequence length="291" mass="31434">MNAIAMNFAAARKRSRGLPSVLQPIDEWSRMRTALVALALCLLVGLLGVRAWRMSDASQLDASRAAWTAAQAKAQETGRIVAELPDLRARATSSRMEPERWSAADALHAIADLAAHSGLRDAAIEPATRKGGDSKAPQPVPERAFRLRAEGTFAEIHRFLEALGGLPRLVVPEGVQIRRQAGVLAIEATLRVFESLPPIPPTTAAPRANAFIVDPFGRADAAAQGGDMLLVGTFVEPRRAMALLQRGDAVDGFAAGQKIGDERLGRVVPRAVELARDDGFWRKLTFVEDRK</sequence>
<dbReference type="Pfam" id="PF04350">
    <property type="entry name" value="PilO"/>
    <property type="match status" value="1"/>
</dbReference>
<organism evidence="1 2">
    <name type="scientific">Caballeronia ptereochthonis</name>
    <dbReference type="NCBI Taxonomy" id="1777144"/>
    <lineage>
        <taxon>Bacteria</taxon>
        <taxon>Pseudomonadati</taxon>
        <taxon>Pseudomonadota</taxon>
        <taxon>Betaproteobacteria</taxon>
        <taxon>Burkholderiales</taxon>
        <taxon>Burkholderiaceae</taxon>
        <taxon>Caballeronia</taxon>
    </lineage>
</organism>
<evidence type="ECO:0000313" key="2">
    <source>
        <dbReference type="Proteomes" id="UP000054978"/>
    </source>
</evidence>
<dbReference type="EMBL" id="FCOB02000038">
    <property type="protein sequence ID" value="SAK98608.1"/>
    <property type="molecule type" value="Genomic_DNA"/>
</dbReference>
<accession>A0A158DVK0</accession>
<comment type="caution">
    <text evidence="1">The sequence shown here is derived from an EMBL/GenBank/DDBJ whole genome shotgun (WGS) entry which is preliminary data.</text>
</comment>
<dbReference type="OrthoDB" id="8999741at2"/>
<dbReference type="GO" id="GO:0043107">
    <property type="term" value="P:type IV pilus-dependent motility"/>
    <property type="evidence" value="ECO:0007669"/>
    <property type="project" value="InterPro"/>
</dbReference>
<dbReference type="AlphaFoldDB" id="A0A158DVK0"/>
<evidence type="ECO:0008006" key="3">
    <source>
        <dbReference type="Google" id="ProtNLM"/>
    </source>
</evidence>
<name>A0A158DVK0_9BURK</name>
<evidence type="ECO:0000313" key="1">
    <source>
        <dbReference type="EMBL" id="SAK98608.1"/>
    </source>
</evidence>
<protein>
    <recommendedName>
        <fullName evidence="3">Pilus assembly protein, PilO</fullName>
    </recommendedName>
</protein>
<dbReference type="Proteomes" id="UP000054978">
    <property type="component" value="Unassembled WGS sequence"/>
</dbReference>
<reference evidence="1" key="1">
    <citation type="submission" date="2016-01" db="EMBL/GenBank/DDBJ databases">
        <authorList>
            <person name="Peeters C."/>
        </authorList>
    </citation>
    <scope>NUCLEOTIDE SEQUENCE [LARGE SCALE GENOMIC DNA]</scope>
    <source>
        <strain evidence="1">LMG 29326</strain>
    </source>
</reference>
<dbReference type="STRING" id="1777144.AWB83_05933"/>
<dbReference type="InterPro" id="IPR014717">
    <property type="entry name" value="Transl_elong_EF1B/ribsomal_bS6"/>
</dbReference>
<dbReference type="RefSeq" id="WP_087049255.1">
    <property type="nucleotide sequence ID" value="NZ_FCOB02000038.1"/>
</dbReference>
<dbReference type="InterPro" id="IPR007445">
    <property type="entry name" value="PilO"/>
</dbReference>
<dbReference type="GO" id="GO:0043683">
    <property type="term" value="P:type IV pilus assembly"/>
    <property type="evidence" value="ECO:0007669"/>
    <property type="project" value="InterPro"/>
</dbReference>
<dbReference type="Gene3D" id="3.30.70.60">
    <property type="match status" value="1"/>
</dbReference>